<gene>
    <name evidence="2" type="ORF">LTR09_002725</name>
</gene>
<feature type="compositionally biased region" description="Basic residues" evidence="1">
    <location>
        <begin position="31"/>
        <end position="52"/>
    </location>
</feature>
<reference evidence="2" key="1">
    <citation type="submission" date="2023-04" db="EMBL/GenBank/DDBJ databases">
        <title>Black Yeasts Isolated from many extreme environments.</title>
        <authorList>
            <person name="Coleine C."/>
            <person name="Stajich J.E."/>
            <person name="Selbmann L."/>
        </authorList>
    </citation>
    <scope>NUCLEOTIDE SEQUENCE</scope>
    <source>
        <strain evidence="2">CCFEE 5312</strain>
    </source>
</reference>
<sequence>MPVTTRSKGKKAPTAIAVAKRTTKVANKAASKTKKAAPKTKKAAPKVKKASKAQKAAPKSTPAARKPSITERQSYSDGGYEYIDLAARYLEYTQGQSPKWQRLFRKVNGRLLSAGHDPNETMNPVRLRLVQIFHDADPAGEEELWEAALEQAAIDEHHEQQGLYRPGAFVREYA</sequence>
<name>A0AAJ0GEX0_9PEZI</name>
<keyword evidence="3" id="KW-1185">Reference proteome</keyword>
<accession>A0AAJ0GEX0</accession>
<comment type="caution">
    <text evidence="2">The sequence shown here is derived from an EMBL/GenBank/DDBJ whole genome shotgun (WGS) entry which is preliminary data.</text>
</comment>
<proteinExistence type="predicted"/>
<organism evidence="2 3">
    <name type="scientific">Extremus antarcticus</name>
    <dbReference type="NCBI Taxonomy" id="702011"/>
    <lineage>
        <taxon>Eukaryota</taxon>
        <taxon>Fungi</taxon>
        <taxon>Dikarya</taxon>
        <taxon>Ascomycota</taxon>
        <taxon>Pezizomycotina</taxon>
        <taxon>Dothideomycetes</taxon>
        <taxon>Dothideomycetidae</taxon>
        <taxon>Mycosphaerellales</taxon>
        <taxon>Extremaceae</taxon>
        <taxon>Extremus</taxon>
    </lineage>
</organism>
<dbReference type="EMBL" id="JAWDJX010000006">
    <property type="protein sequence ID" value="KAK3056218.1"/>
    <property type="molecule type" value="Genomic_DNA"/>
</dbReference>
<evidence type="ECO:0000313" key="3">
    <source>
        <dbReference type="Proteomes" id="UP001271007"/>
    </source>
</evidence>
<evidence type="ECO:0000256" key="1">
    <source>
        <dbReference type="SAM" id="MobiDB-lite"/>
    </source>
</evidence>
<protein>
    <submittedName>
        <fullName evidence="2">Uncharacterized protein</fullName>
    </submittedName>
</protein>
<feature type="compositionally biased region" description="Low complexity" evidence="1">
    <location>
        <begin position="53"/>
        <end position="64"/>
    </location>
</feature>
<dbReference type="AlphaFoldDB" id="A0AAJ0GEX0"/>
<feature type="region of interest" description="Disordered" evidence="1">
    <location>
        <begin position="1"/>
        <end position="74"/>
    </location>
</feature>
<evidence type="ECO:0000313" key="2">
    <source>
        <dbReference type="EMBL" id="KAK3056218.1"/>
    </source>
</evidence>
<dbReference type="Proteomes" id="UP001271007">
    <property type="component" value="Unassembled WGS sequence"/>
</dbReference>